<evidence type="ECO:0000313" key="8">
    <source>
        <dbReference type="EMBL" id="OHB03272.1"/>
    </source>
</evidence>
<evidence type="ECO:0000256" key="5">
    <source>
        <dbReference type="ARBA" id="ARBA00022801"/>
    </source>
</evidence>
<evidence type="ECO:0000313" key="9">
    <source>
        <dbReference type="Proteomes" id="UP000179283"/>
    </source>
</evidence>
<evidence type="ECO:0000256" key="4">
    <source>
        <dbReference type="ARBA" id="ARBA00022759"/>
    </source>
</evidence>
<dbReference type="HAMAP" id="MF_00009">
    <property type="entry name" value="Endoribonucl_YbeY"/>
    <property type="match status" value="1"/>
</dbReference>
<evidence type="ECO:0000256" key="3">
    <source>
        <dbReference type="ARBA" id="ARBA00022723"/>
    </source>
</evidence>
<comment type="function">
    <text evidence="7">Single strand-specific metallo-endoribonuclease involved in late-stage 70S ribosome quality control and in maturation of the 3' terminus of the 16S rRNA.</text>
</comment>
<comment type="similarity">
    <text evidence="1 7">Belongs to the endoribonuclease YbeY family.</text>
</comment>
<keyword evidence="6 7" id="KW-0862">Zinc</keyword>
<comment type="cofactor">
    <cofactor evidence="7">
        <name>Zn(2+)</name>
        <dbReference type="ChEBI" id="CHEBI:29105"/>
    </cofactor>
    <text evidence="7">Binds 1 zinc ion.</text>
</comment>
<comment type="caution">
    <text evidence="8">The sequence shown here is derived from an EMBL/GenBank/DDBJ whole genome shotgun (WGS) entry which is preliminary data.</text>
</comment>
<organism evidence="8 9">
    <name type="scientific">Candidatus Zambryskibacteria bacterium RIFCSPLOWO2_01_FULL_43_17</name>
    <dbReference type="NCBI Taxonomy" id="1802760"/>
    <lineage>
        <taxon>Bacteria</taxon>
        <taxon>Candidatus Zambryskiibacteriota</taxon>
    </lineage>
</organism>
<dbReference type="Gene3D" id="3.40.390.30">
    <property type="entry name" value="Metalloproteases ('zincins'), catalytic domain"/>
    <property type="match status" value="1"/>
</dbReference>
<dbReference type="GO" id="GO:0004521">
    <property type="term" value="F:RNA endonuclease activity"/>
    <property type="evidence" value="ECO:0007669"/>
    <property type="project" value="UniProtKB-UniRule"/>
</dbReference>
<gene>
    <name evidence="7" type="primary">ybeY</name>
    <name evidence="8" type="ORF">A2920_00140</name>
</gene>
<dbReference type="PANTHER" id="PTHR46986:SF1">
    <property type="entry name" value="ENDORIBONUCLEASE YBEY, CHLOROPLASTIC"/>
    <property type="match status" value="1"/>
</dbReference>
<dbReference type="SUPFAM" id="SSF55486">
    <property type="entry name" value="Metalloproteases ('zincins'), catalytic domain"/>
    <property type="match status" value="1"/>
</dbReference>
<evidence type="ECO:0000256" key="7">
    <source>
        <dbReference type="HAMAP-Rule" id="MF_00009"/>
    </source>
</evidence>
<evidence type="ECO:0000256" key="6">
    <source>
        <dbReference type="ARBA" id="ARBA00022833"/>
    </source>
</evidence>
<keyword evidence="3 7" id="KW-0479">Metal-binding</keyword>
<dbReference type="EMBL" id="MHWD01000024">
    <property type="protein sequence ID" value="OHB03272.1"/>
    <property type="molecule type" value="Genomic_DNA"/>
</dbReference>
<accession>A0A1G2U385</accession>
<dbReference type="Pfam" id="PF02130">
    <property type="entry name" value="YbeY"/>
    <property type="match status" value="1"/>
</dbReference>
<dbReference type="PANTHER" id="PTHR46986">
    <property type="entry name" value="ENDORIBONUCLEASE YBEY, CHLOROPLASTIC"/>
    <property type="match status" value="1"/>
</dbReference>
<dbReference type="InterPro" id="IPR002036">
    <property type="entry name" value="YbeY"/>
</dbReference>
<reference evidence="8 9" key="1">
    <citation type="journal article" date="2016" name="Nat. Commun.">
        <title>Thousands of microbial genomes shed light on interconnected biogeochemical processes in an aquifer system.</title>
        <authorList>
            <person name="Anantharaman K."/>
            <person name="Brown C.T."/>
            <person name="Hug L.A."/>
            <person name="Sharon I."/>
            <person name="Castelle C.J."/>
            <person name="Probst A.J."/>
            <person name="Thomas B.C."/>
            <person name="Singh A."/>
            <person name="Wilkins M.J."/>
            <person name="Karaoz U."/>
            <person name="Brodie E.L."/>
            <person name="Williams K.H."/>
            <person name="Hubbard S.S."/>
            <person name="Banfield J.F."/>
        </authorList>
    </citation>
    <scope>NUCLEOTIDE SEQUENCE [LARGE SCALE GENOMIC DNA]</scope>
</reference>
<protein>
    <recommendedName>
        <fullName evidence="7">Endoribonuclease YbeY</fullName>
        <ecNumber evidence="7">3.1.-.-</ecNumber>
    </recommendedName>
</protein>
<keyword evidence="5 7" id="KW-0378">Hydrolase</keyword>
<keyword evidence="7" id="KW-0698">rRNA processing</keyword>
<keyword evidence="7" id="KW-0963">Cytoplasm</keyword>
<dbReference type="NCBIfam" id="TIGR00043">
    <property type="entry name" value="rRNA maturation RNase YbeY"/>
    <property type="match status" value="1"/>
</dbReference>
<feature type="binding site" evidence="7">
    <location>
        <position position="104"/>
    </location>
    <ligand>
        <name>Zn(2+)</name>
        <dbReference type="ChEBI" id="CHEBI:29105"/>
        <note>catalytic</note>
    </ligand>
</feature>
<name>A0A1G2U385_9BACT</name>
<feature type="binding site" evidence="7">
    <location>
        <position position="110"/>
    </location>
    <ligand>
        <name>Zn(2+)</name>
        <dbReference type="ChEBI" id="CHEBI:29105"/>
        <note>catalytic</note>
    </ligand>
</feature>
<sequence>MSTTVSITNTTKGKLMSLPFGSIKEAVLGKKYYISIVICGNALSRRLNRSYRSKDKPTNVLSFPYSKNNGEIFLNLPLIKREAGIQKLKVKNHLIYLLIHGLLHLKGMQHGGRMERAEEKFVKKFSR</sequence>
<dbReference type="GO" id="GO:0006364">
    <property type="term" value="P:rRNA processing"/>
    <property type="evidence" value="ECO:0007669"/>
    <property type="project" value="UniProtKB-UniRule"/>
</dbReference>
<dbReference type="InterPro" id="IPR023091">
    <property type="entry name" value="MetalPrtase_cat_dom_sf_prd"/>
</dbReference>
<dbReference type="GO" id="GO:0008270">
    <property type="term" value="F:zinc ion binding"/>
    <property type="evidence" value="ECO:0007669"/>
    <property type="project" value="UniProtKB-UniRule"/>
</dbReference>
<evidence type="ECO:0000256" key="2">
    <source>
        <dbReference type="ARBA" id="ARBA00022722"/>
    </source>
</evidence>
<evidence type="ECO:0000256" key="1">
    <source>
        <dbReference type="ARBA" id="ARBA00010875"/>
    </source>
</evidence>
<keyword evidence="4 7" id="KW-0255">Endonuclease</keyword>
<dbReference type="Proteomes" id="UP000179283">
    <property type="component" value="Unassembled WGS sequence"/>
</dbReference>
<dbReference type="GO" id="GO:0005737">
    <property type="term" value="C:cytoplasm"/>
    <property type="evidence" value="ECO:0007669"/>
    <property type="project" value="UniProtKB-SubCell"/>
</dbReference>
<keyword evidence="7" id="KW-0690">Ribosome biogenesis</keyword>
<dbReference type="GO" id="GO:0004222">
    <property type="term" value="F:metalloendopeptidase activity"/>
    <property type="evidence" value="ECO:0007669"/>
    <property type="project" value="InterPro"/>
</dbReference>
<dbReference type="AlphaFoldDB" id="A0A1G2U385"/>
<feature type="binding site" evidence="7">
    <location>
        <position position="100"/>
    </location>
    <ligand>
        <name>Zn(2+)</name>
        <dbReference type="ChEBI" id="CHEBI:29105"/>
        <note>catalytic</note>
    </ligand>
</feature>
<keyword evidence="2 7" id="KW-0540">Nuclease</keyword>
<dbReference type="EC" id="3.1.-.-" evidence="7"/>
<proteinExistence type="inferred from homology"/>
<comment type="subcellular location">
    <subcellularLocation>
        <location evidence="7">Cytoplasm</location>
    </subcellularLocation>
</comment>